<accession>A0AA52EZY0</accession>
<evidence type="ECO:0000313" key="1">
    <source>
        <dbReference type="EMBL" id="WNB18592.1"/>
    </source>
</evidence>
<name>A0AA52EZY0_9BACT</name>
<dbReference type="AlphaFoldDB" id="A0AA52EZY0"/>
<sequence>MTNHQPIQLTPTLSLHIDNAELRGVWVTFENKEGVKIAAFVDHISRTISSFTCKEPLDVMISLGHLIKNNEEEIYSYFESNSSELTRLARVSKLNNIS</sequence>
<protein>
    <submittedName>
        <fullName evidence="1">Uncharacterized protein</fullName>
    </submittedName>
</protein>
<dbReference type="Proteomes" id="UP001232019">
    <property type="component" value="Chromosome"/>
</dbReference>
<gene>
    <name evidence="1" type="ORF">QYS47_30700</name>
</gene>
<proteinExistence type="predicted"/>
<dbReference type="EMBL" id="CP129968">
    <property type="protein sequence ID" value="WNB18592.1"/>
    <property type="molecule type" value="Genomic_DNA"/>
</dbReference>
<dbReference type="KEGG" id="marp:QYS47_30700"/>
<organism evidence="1">
    <name type="scientific">Marivirga arenosa</name>
    <dbReference type="NCBI Taxonomy" id="3059076"/>
    <lineage>
        <taxon>Bacteria</taxon>
        <taxon>Pseudomonadati</taxon>
        <taxon>Bacteroidota</taxon>
        <taxon>Cytophagia</taxon>
        <taxon>Cytophagales</taxon>
        <taxon>Marivirgaceae</taxon>
        <taxon>Marivirga</taxon>
    </lineage>
</organism>
<reference evidence="1" key="1">
    <citation type="submission" date="2023-08" db="EMBL/GenBank/DDBJ databases">
        <title>Comparative genomics and taxonomic characterization of three novel marine species of genus Marivirga.</title>
        <authorList>
            <person name="Muhammad N."/>
            <person name="Kim S.-G."/>
        </authorList>
    </citation>
    <scope>NUCLEOTIDE SEQUENCE</scope>
    <source>
        <strain evidence="1">BKB1-2</strain>
    </source>
</reference>
<dbReference type="RefSeq" id="WP_322348114.1">
    <property type="nucleotide sequence ID" value="NZ_CP129968.2"/>
</dbReference>